<comment type="similarity">
    <text evidence="1 5">Belongs to the universal ribosomal protein uL24 family.</text>
</comment>
<dbReference type="STRING" id="1801764.A2903_00485"/>
<evidence type="ECO:0000256" key="5">
    <source>
        <dbReference type="HAMAP-Rule" id="MF_01326"/>
    </source>
</evidence>
<keyword evidence="5" id="KW-0694">RNA-binding</keyword>
<name>A0A1F6WQ91_9BACT</name>
<dbReference type="Proteomes" id="UP000178184">
    <property type="component" value="Unassembled WGS sequence"/>
</dbReference>
<evidence type="ECO:0000256" key="2">
    <source>
        <dbReference type="ARBA" id="ARBA00022980"/>
    </source>
</evidence>
<dbReference type="NCBIfam" id="TIGR01079">
    <property type="entry name" value="rplX_bact"/>
    <property type="match status" value="1"/>
</dbReference>
<evidence type="ECO:0000256" key="3">
    <source>
        <dbReference type="ARBA" id="ARBA00023274"/>
    </source>
</evidence>
<dbReference type="SUPFAM" id="SSF50104">
    <property type="entry name" value="Translation proteins SH3-like domain"/>
    <property type="match status" value="1"/>
</dbReference>
<dbReference type="InterPro" id="IPR014722">
    <property type="entry name" value="Rib_uL2_dom2"/>
</dbReference>
<accession>A0A1F6WQ91</accession>
<dbReference type="EMBL" id="MFUO01000013">
    <property type="protein sequence ID" value="OGI84027.1"/>
    <property type="molecule type" value="Genomic_DNA"/>
</dbReference>
<reference evidence="7 8" key="1">
    <citation type="journal article" date="2016" name="Nat. Commun.">
        <title>Thousands of microbial genomes shed light on interconnected biogeochemical processes in an aquifer system.</title>
        <authorList>
            <person name="Anantharaman K."/>
            <person name="Brown C.T."/>
            <person name="Hug L.A."/>
            <person name="Sharon I."/>
            <person name="Castelle C.J."/>
            <person name="Probst A.J."/>
            <person name="Thomas B.C."/>
            <person name="Singh A."/>
            <person name="Wilkins M.J."/>
            <person name="Karaoz U."/>
            <person name="Brodie E.L."/>
            <person name="Williams K.H."/>
            <person name="Hubbard S.S."/>
            <person name="Banfield J.F."/>
        </authorList>
    </citation>
    <scope>NUCLEOTIDE SEQUENCE [LARGE SCALE GENOMIC DNA]</scope>
</reference>
<keyword evidence="5" id="KW-0699">rRNA-binding</keyword>
<protein>
    <recommendedName>
        <fullName evidence="4 5">Large ribosomal subunit protein uL24</fullName>
    </recommendedName>
</protein>
<dbReference type="InterPro" id="IPR041988">
    <property type="entry name" value="Ribosomal_uL24_KOW"/>
</dbReference>
<dbReference type="GO" id="GO:1990904">
    <property type="term" value="C:ribonucleoprotein complex"/>
    <property type="evidence" value="ECO:0007669"/>
    <property type="project" value="UniProtKB-KW"/>
</dbReference>
<sequence>MHVKKGDIVIVRTGKDKGIKGKILSSSPKTNKVIVEGARLHKKHLKPKTRGGVGEVIQKPGWMDASNVQLIDPKTGTGTRVGKKTIGDKKVRISKKSGQEV</sequence>
<comment type="function">
    <text evidence="5">One of two assembly initiator proteins, it binds directly to the 5'-end of the 23S rRNA, where it nucleates assembly of the 50S subunit.</text>
</comment>
<evidence type="ECO:0000256" key="1">
    <source>
        <dbReference type="ARBA" id="ARBA00010618"/>
    </source>
</evidence>
<gene>
    <name evidence="5" type="primary">rplX</name>
    <name evidence="7" type="ORF">A2903_00485</name>
</gene>
<dbReference type="SMART" id="SM00739">
    <property type="entry name" value="KOW"/>
    <property type="match status" value="1"/>
</dbReference>
<evidence type="ECO:0000256" key="4">
    <source>
        <dbReference type="ARBA" id="ARBA00035206"/>
    </source>
</evidence>
<dbReference type="GO" id="GO:0006412">
    <property type="term" value="P:translation"/>
    <property type="evidence" value="ECO:0007669"/>
    <property type="project" value="UniProtKB-UniRule"/>
</dbReference>
<feature type="domain" description="KOW" evidence="6">
    <location>
        <begin position="2"/>
        <end position="29"/>
    </location>
</feature>
<dbReference type="InterPro" id="IPR008991">
    <property type="entry name" value="Translation_prot_SH3-like_sf"/>
</dbReference>
<comment type="function">
    <text evidence="5">One of the proteins that surrounds the polypeptide exit tunnel on the outside of the subunit.</text>
</comment>
<dbReference type="InterPro" id="IPR005824">
    <property type="entry name" value="KOW"/>
</dbReference>
<evidence type="ECO:0000259" key="6">
    <source>
        <dbReference type="SMART" id="SM00739"/>
    </source>
</evidence>
<dbReference type="GO" id="GO:0003735">
    <property type="term" value="F:structural constituent of ribosome"/>
    <property type="evidence" value="ECO:0007669"/>
    <property type="project" value="InterPro"/>
</dbReference>
<comment type="caution">
    <text evidence="7">The sequence shown here is derived from an EMBL/GenBank/DDBJ whole genome shotgun (WGS) entry which is preliminary data.</text>
</comment>
<dbReference type="AlphaFoldDB" id="A0A1F6WQ91"/>
<dbReference type="PANTHER" id="PTHR12903">
    <property type="entry name" value="MITOCHONDRIAL RIBOSOMAL PROTEIN L24"/>
    <property type="match status" value="1"/>
</dbReference>
<keyword evidence="3 5" id="KW-0687">Ribonucleoprotein</keyword>
<dbReference type="Pfam" id="PF17136">
    <property type="entry name" value="ribosomal_L24"/>
    <property type="match status" value="1"/>
</dbReference>
<dbReference type="GO" id="GO:0019843">
    <property type="term" value="F:rRNA binding"/>
    <property type="evidence" value="ECO:0007669"/>
    <property type="project" value="UniProtKB-UniRule"/>
</dbReference>
<dbReference type="InterPro" id="IPR057264">
    <property type="entry name" value="Ribosomal_uL24_C"/>
</dbReference>
<keyword evidence="2 5" id="KW-0689">Ribosomal protein</keyword>
<dbReference type="HAMAP" id="MF_01326_B">
    <property type="entry name" value="Ribosomal_uL24_B"/>
    <property type="match status" value="1"/>
</dbReference>
<evidence type="ECO:0000313" key="7">
    <source>
        <dbReference type="EMBL" id="OGI84027.1"/>
    </source>
</evidence>
<dbReference type="CDD" id="cd06089">
    <property type="entry name" value="KOW_RPL26"/>
    <property type="match status" value="1"/>
</dbReference>
<evidence type="ECO:0000313" key="8">
    <source>
        <dbReference type="Proteomes" id="UP000178184"/>
    </source>
</evidence>
<dbReference type="InterPro" id="IPR003256">
    <property type="entry name" value="Ribosomal_uL24"/>
</dbReference>
<comment type="subunit">
    <text evidence="5">Part of the 50S ribosomal subunit.</text>
</comment>
<dbReference type="GO" id="GO:0005840">
    <property type="term" value="C:ribosome"/>
    <property type="evidence" value="ECO:0007669"/>
    <property type="project" value="UniProtKB-KW"/>
</dbReference>
<dbReference type="Pfam" id="PF00467">
    <property type="entry name" value="KOW"/>
    <property type="match status" value="1"/>
</dbReference>
<organism evidence="7 8">
    <name type="scientific">Candidatus Nomurabacteria bacterium RIFCSPLOWO2_01_FULL_33_17</name>
    <dbReference type="NCBI Taxonomy" id="1801764"/>
    <lineage>
        <taxon>Bacteria</taxon>
        <taxon>Candidatus Nomuraibacteriota</taxon>
    </lineage>
</organism>
<proteinExistence type="inferred from homology"/>
<dbReference type="Gene3D" id="2.30.30.30">
    <property type="match status" value="1"/>
</dbReference>